<dbReference type="GO" id="GO:0004386">
    <property type="term" value="F:helicase activity"/>
    <property type="evidence" value="ECO:0007669"/>
    <property type="project" value="UniProtKB-KW"/>
</dbReference>
<dbReference type="AlphaFoldDB" id="A0A6G0YFI1"/>
<proteinExistence type="predicted"/>
<reference evidence="1 2" key="1">
    <citation type="submission" date="2019-08" db="EMBL/GenBank/DDBJ databases">
        <title>Whole genome of Aphis craccivora.</title>
        <authorList>
            <person name="Voronova N.V."/>
            <person name="Shulinski R.S."/>
            <person name="Bandarenka Y.V."/>
            <person name="Zhorov D.G."/>
            <person name="Warner D."/>
        </authorList>
    </citation>
    <scope>NUCLEOTIDE SEQUENCE [LARGE SCALE GENOMIC DNA]</scope>
    <source>
        <strain evidence="1">180601</strain>
        <tissue evidence="1">Whole Body</tissue>
    </source>
</reference>
<comment type="caution">
    <text evidence="1">The sequence shown here is derived from an EMBL/GenBank/DDBJ whole genome shotgun (WGS) entry which is preliminary data.</text>
</comment>
<keyword evidence="1" id="KW-0378">Hydrolase</keyword>
<sequence>MNGTRFIVRNMYDHSLDLEFITGQGSGQRILLPRIDLIPSDSTLPFSFTQTSISDKNSFCYDNKQSAGSNIG</sequence>
<evidence type="ECO:0000313" key="1">
    <source>
        <dbReference type="EMBL" id="KAF0755007.1"/>
    </source>
</evidence>
<organism evidence="1 2">
    <name type="scientific">Aphis craccivora</name>
    <name type="common">Cowpea aphid</name>
    <dbReference type="NCBI Taxonomy" id="307492"/>
    <lineage>
        <taxon>Eukaryota</taxon>
        <taxon>Metazoa</taxon>
        <taxon>Ecdysozoa</taxon>
        <taxon>Arthropoda</taxon>
        <taxon>Hexapoda</taxon>
        <taxon>Insecta</taxon>
        <taxon>Pterygota</taxon>
        <taxon>Neoptera</taxon>
        <taxon>Paraneoptera</taxon>
        <taxon>Hemiptera</taxon>
        <taxon>Sternorrhyncha</taxon>
        <taxon>Aphidomorpha</taxon>
        <taxon>Aphidoidea</taxon>
        <taxon>Aphididae</taxon>
        <taxon>Aphidini</taxon>
        <taxon>Aphis</taxon>
        <taxon>Aphis</taxon>
    </lineage>
</organism>
<keyword evidence="1" id="KW-0067">ATP-binding</keyword>
<dbReference type="EMBL" id="VUJU01004253">
    <property type="protein sequence ID" value="KAF0755007.1"/>
    <property type="molecule type" value="Genomic_DNA"/>
</dbReference>
<dbReference type="OrthoDB" id="6369095at2759"/>
<name>A0A6G0YFI1_APHCR</name>
<keyword evidence="1" id="KW-0547">Nucleotide-binding</keyword>
<gene>
    <name evidence="1" type="ORF">FWK35_00018918</name>
</gene>
<keyword evidence="1" id="KW-0347">Helicase</keyword>
<protein>
    <submittedName>
        <fullName evidence="1">ATP-dependent DNA helicase PIF1</fullName>
    </submittedName>
</protein>
<dbReference type="Proteomes" id="UP000478052">
    <property type="component" value="Unassembled WGS sequence"/>
</dbReference>
<keyword evidence="2" id="KW-1185">Reference proteome</keyword>
<evidence type="ECO:0000313" key="2">
    <source>
        <dbReference type="Proteomes" id="UP000478052"/>
    </source>
</evidence>
<accession>A0A6G0YFI1</accession>